<dbReference type="SUPFAM" id="SSF56317">
    <property type="entry name" value="Carbon-nitrogen hydrolase"/>
    <property type="match status" value="1"/>
</dbReference>
<organism evidence="3 4">
    <name type="scientific">Lecanosticta acicola</name>
    <dbReference type="NCBI Taxonomy" id="111012"/>
    <lineage>
        <taxon>Eukaryota</taxon>
        <taxon>Fungi</taxon>
        <taxon>Dikarya</taxon>
        <taxon>Ascomycota</taxon>
        <taxon>Pezizomycotina</taxon>
        <taxon>Dothideomycetes</taxon>
        <taxon>Dothideomycetidae</taxon>
        <taxon>Mycosphaerellales</taxon>
        <taxon>Mycosphaerellaceae</taxon>
        <taxon>Lecanosticta</taxon>
    </lineage>
</organism>
<keyword evidence="4" id="KW-1185">Reference proteome</keyword>
<dbReference type="InterPro" id="IPR036526">
    <property type="entry name" value="C-N_Hydrolase_sf"/>
</dbReference>
<dbReference type="InterPro" id="IPR015942">
    <property type="entry name" value="Asp/Glu/hydantoin_racemase"/>
</dbReference>
<dbReference type="PROSITE" id="PS50263">
    <property type="entry name" value="CN_HYDROLASE"/>
    <property type="match status" value="1"/>
</dbReference>
<comment type="caution">
    <text evidence="3">The sequence shown here is derived from an EMBL/GenBank/DDBJ whole genome shotgun (WGS) entry which is preliminary data.</text>
</comment>
<dbReference type="PANTHER" id="PTHR28047:SF6">
    <property type="entry name" value="CN HYDROLASE DOMAIN-CONTAINING PROTEIN"/>
    <property type="match status" value="1"/>
</dbReference>
<dbReference type="InterPro" id="IPR003010">
    <property type="entry name" value="C-N_Hydrolase"/>
</dbReference>
<dbReference type="AlphaFoldDB" id="A0AAI8W1E8"/>
<evidence type="ECO:0000256" key="1">
    <source>
        <dbReference type="ARBA" id="ARBA00038414"/>
    </source>
</evidence>
<dbReference type="InterPro" id="IPR053714">
    <property type="entry name" value="Iso_Racemase_Enz_sf"/>
</dbReference>
<sequence length="620" mass="67829">MSRKLTLAAAQMGATHLTSSRSETLQRMLKLLQEAASQDAHILLFPEIAFTTFFPRHLINDQTELDSFFEQGDITTSPQTAPLFQKARELNIDIVVGFAELCPNNDRFNSCIYYHAQSGSILSKYRKIHLPGDFEPFPDPEATNQLEKRYFKPGDLGFEAFRVPDLEGEPIVGMLICNDRRWPEAWRCLGLQGVQVVFCGYNTAGYAPELWGSDPSQTPEAAEEDALFQHKLVMQSNSYMNSTFSVCAARCGFDDGRYNLIAGSCIIDPNGRIVAEAKTKEDEIVVAEVDLDRCEPGKKRTFDFERHRRVEHYSRITERTGVVEPPKLHERKPSKPVVAIPTKNDGIVEIDQEPQTNGNTIAHTANGGNGKEIRILLVNPNATESMTEACISSVQPTLPPNVSVHPFTGPPNLAPTAIEGHFDAVLSSAACARALIPLQESENYNAILVACYSDHPLTKMLREEFEIPVLGIFEASLLHARLLGGRFGIVATGKRSVVMHADAVRALGMTPFCAGIEACDLGVLDLERLPRAHVVRRMREVAGKLVAQGAEVLTLGCAGMTGMKSALDDAVGGDGVRVVDGVVAGVQLLAGMVKTGGKTSKVGVWKSSKVGRERRGQEYV</sequence>
<protein>
    <submittedName>
        <fullName evidence="3">N-carbamoyl-D-amino acid hydrolase</fullName>
    </submittedName>
</protein>
<dbReference type="Pfam" id="PF00795">
    <property type="entry name" value="CN_hydrolase"/>
    <property type="match status" value="1"/>
</dbReference>
<keyword evidence="3" id="KW-0378">Hydrolase</keyword>
<dbReference type="Gene3D" id="3.40.50.12500">
    <property type="match status" value="1"/>
</dbReference>
<name>A0AAI8W1E8_9PEZI</name>
<reference evidence="3" key="1">
    <citation type="submission" date="2023-11" db="EMBL/GenBank/DDBJ databases">
        <authorList>
            <person name="Alioto T."/>
            <person name="Alioto T."/>
            <person name="Gomez Garrido J."/>
        </authorList>
    </citation>
    <scope>NUCLEOTIDE SEQUENCE</scope>
</reference>
<proteinExistence type="inferred from homology"/>
<dbReference type="GO" id="GO:0047661">
    <property type="term" value="F:amino-acid racemase activity"/>
    <property type="evidence" value="ECO:0007669"/>
    <property type="project" value="InterPro"/>
</dbReference>
<dbReference type="GO" id="GO:0016787">
    <property type="term" value="F:hydrolase activity"/>
    <property type="evidence" value="ECO:0007669"/>
    <property type="project" value="UniProtKB-KW"/>
</dbReference>
<evidence type="ECO:0000313" key="3">
    <source>
        <dbReference type="EMBL" id="CAK3784654.1"/>
    </source>
</evidence>
<dbReference type="PANTHER" id="PTHR28047">
    <property type="entry name" value="PROTEIN DCG1"/>
    <property type="match status" value="1"/>
</dbReference>
<comment type="similarity">
    <text evidence="1">Belongs to the HyuE racemase family.</text>
</comment>
<evidence type="ECO:0000259" key="2">
    <source>
        <dbReference type="PROSITE" id="PS50263"/>
    </source>
</evidence>
<feature type="domain" description="CN hydrolase" evidence="2">
    <location>
        <begin position="5"/>
        <end position="291"/>
    </location>
</feature>
<evidence type="ECO:0000313" key="4">
    <source>
        <dbReference type="Proteomes" id="UP001296104"/>
    </source>
</evidence>
<dbReference type="InterPro" id="IPR052186">
    <property type="entry name" value="Hydantoin_racemase-like"/>
</dbReference>
<dbReference type="EMBL" id="CAVMBE010000002">
    <property type="protein sequence ID" value="CAK3784654.1"/>
    <property type="molecule type" value="Genomic_DNA"/>
</dbReference>
<accession>A0AAI8W1E8</accession>
<dbReference type="Proteomes" id="UP001296104">
    <property type="component" value="Unassembled WGS sequence"/>
</dbReference>
<gene>
    <name evidence="3" type="ORF">LECACI_7A000616</name>
</gene>
<dbReference type="Gene3D" id="3.60.110.10">
    <property type="entry name" value="Carbon-nitrogen hydrolase"/>
    <property type="match status" value="1"/>
</dbReference>
<dbReference type="Pfam" id="PF01177">
    <property type="entry name" value="Asp_Glu_race"/>
    <property type="match status" value="1"/>
</dbReference>